<keyword evidence="11" id="KW-1185">Reference proteome</keyword>
<feature type="domain" description="Trichome birefringence-like N-terminal" evidence="9">
    <location>
        <begin position="82"/>
        <end position="128"/>
    </location>
</feature>
<dbReference type="OMA" id="INTWQNG"/>
<gene>
    <name evidence="10" type="ORF">KI387_006422</name>
</gene>
<proteinExistence type="inferred from homology"/>
<dbReference type="InterPro" id="IPR026057">
    <property type="entry name" value="TBL_C"/>
</dbReference>
<dbReference type="GO" id="GO:0005794">
    <property type="term" value="C:Golgi apparatus"/>
    <property type="evidence" value="ECO:0007669"/>
    <property type="project" value="TreeGrafter"/>
</dbReference>
<evidence type="ECO:0000256" key="1">
    <source>
        <dbReference type="ARBA" id="ARBA00004167"/>
    </source>
</evidence>
<evidence type="ECO:0000259" key="8">
    <source>
        <dbReference type="Pfam" id="PF13839"/>
    </source>
</evidence>
<sequence>MGSLHARIQSALKNISTVFHSIRAVTFSFLSCIALLGVTILITSFSFSKPNWSVNVDIDFEKSSIADISERINSQKNNNTGDVFSGRWVYDKTYPLYNATNCPFVEPDLSCQTNGRPDRGYAQLKWQPLGYSLPVFNASITLSKLQNKRVAFIGDSMGRSQWESLICMLMEGVSDIQSVHKLQQNGHLKRVEYLGVHFSSFNLTIEYYRAPFLVEKGTPVQGVSNGTKAALRLDKLVSSKLKWQDAQVLVFNSAHWWTPKKIFD</sequence>
<evidence type="ECO:0000313" key="11">
    <source>
        <dbReference type="Proteomes" id="UP000824469"/>
    </source>
</evidence>
<evidence type="ECO:0000256" key="7">
    <source>
        <dbReference type="SAM" id="Phobius"/>
    </source>
</evidence>
<accession>A0AA38GMP0</accession>
<organism evidence="10 11">
    <name type="scientific">Taxus chinensis</name>
    <name type="common">Chinese yew</name>
    <name type="synonym">Taxus wallichiana var. chinensis</name>
    <dbReference type="NCBI Taxonomy" id="29808"/>
    <lineage>
        <taxon>Eukaryota</taxon>
        <taxon>Viridiplantae</taxon>
        <taxon>Streptophyta</taxon>
        <taxon>Embryophyta</taxon>
        <taxon>Tracheophyta</taxon>
        <taxon>Spermatophyta</taxon>
        <taxon>Pinopsida</taxon>
        <taxon>Pinidae</taxon>
        <taxon>Conifers II</taxon>
        <taxon>Cupressales</taxon>
        <taxon>Taxaceae</taxon>
        <taxon>Taxus</taxon>
    </lineage>
</organism>
<evidence type="ECO:0000256" key="4">
    <source>
        <dbReference type="ARBA" id="ARBA00022968"/>
    </source>
</evidence>
<keyword evidence="3 7" id="KW-0812">Transmembrane</keyword>
<dbReference type="AlphaFoldDB" id="A0AA38GMP0"/>
<dbReference type="Proteomes" id="UP000824469">
    <property type="component" value="Unassembled WGS sequence"/>
</dbReference>
<comment type="similarity">
    <text evidence="2">Belongs to the PC-esterase family. TBL subfamily.</text>
</comment>
<dbReference type="PANTHER" id="PTHR32285:SF63">
    <property type="entry name" value="OS01G0880400 PROTEIN"/>
    <property type="match status" value="1"/>
</dbReference>
<evidence type="ECO:0000259" key="9">
    <source>
        <dbReference type="Pfam" id="PF14416"/>
    </source>
</evidence>
<evidence type="ECO:0000256" key="3">
    <source>
        <dbReference type="ARBA" id="ARBA00022692"/>
    </source>
</evidence>
<dbReference type="PANTHER" id="PTHR32285">
    <property type="entry name" value="PROTEIN TRICHOME BIREFRINGENCE-LIKE 9-RELATED"/>
    <property type="match status" value="1"/>
</dbReference>
<dbReference type="GO" id="GO:0016413">
    <property type="term" value="F:O-acetyltransferase activity"/>
    <property type="evidence" value="ECO:0007669"/>
    <property type="project" value="InterPro"/>
</dbReference>
<feature type="domain" description="Trichome birefringence-like C-terminal" evidence="8">
    <location>
        <begin position="133"/>
        <end position="262"/>
    </location>
</feature>
<evidence type="ECO:0000313" key="10">
    <source>
        <dbReference type="EMBL" id="KAH9326244.1"/>
    </source>
</evidence>
<protein>
    <recommendedName>
        <fullName evidence="12">Trichome birefringence-like N-terminal domain-containing protein</fullName>
    </recommendedName>
</protein>
<comment type="subcellular location">
    <subcellularLocation>
        <location evidence="1">Membrane</location>
        <topology evidence="1">Single-pass membrane protein</topology>
    </subcellularLocation>
</comment>
<reference evidence="10 11" key="1">
    <citation type="journal article" date="2021" name="Nat. Plants">
        <title>The Taxus genome provides insights into paclitaxel biosynthesis.</title>
        <authorList>
            <person name="Xiong X."/>
            <person name="Gou J."/>
            <person name="Liao Q."/>
            <person name="Li Y."/>
            <person name="Zhou Q."/>
            <person name="Bi G."/>
            <person name="Li C."/>
            <person name="Du R."/>
            <person name="Wang X."/>
            <person name="Sun T."/>
            <person name="Guo L."/>
            <person name="Liang H."/>
            <person name="Lu P."/>
            <person name="Wu Y."/>
            <person name="Zhang Z."/>
            <person name="Ro D.K."/>
            <person name="Shang Y."/>
            <person name="Huang S."/>
            <person name="Yan J."/>
        </authorList>
    </citation>
    <scope>NUCLEOTIDE SEQUENCE [LARGE SCALE GENOMIC DNA]</scope>
    <source>
        <strain evidence="10">Ta-2019</strain>
    </source>
</reference>
<dbReference type="GO" id="GO:0016020">
    <property type="term" value="C:membrane"/>
    <property type="evidence" value="ECO:0007669"/>
    <property type="project" value="UniProtKB-SubCell"/>
</dbReference>
<dbReference type="InterPro" id="IPR025846">
    <property type="entry name" value="TBL_N"/>
</dbReference>
<evidence type="ECO:0008006" key="12">
    <source>
        <dbReference type="Google" id="ProtNLM"/>
    </source>
</evidence>
<evidence type="ECO:0000256" key="6">
    <source>
        <dbReference type="ARBA" id="ARBA00023136"/>
    </source>
</evidence>
<evidence type="ECO:0000256" key="2">
    <source>
        <dbReference type="ARBA" id="ARBA00007727"/>
    </source>
</evidence>
<keyword evidence="6 7" id="KW-0472">Membrane</keyword>
<feature type="transmembrane region" description="Helical" evidence="7">
    <location>
        <begin position="21"/>
        <end position="47"/>
    </location>
</feature>
<evidence type="ECO:0000256" key="5">
    <source>
        <dbReference type="ARBA" id="ARBA00022989"/>
    </source>
</evidence>
<dbReference type="EMBL" id="JAHRHJ020000002">
    <property type="protein sequence ID" value="KAH9326244.1"/>
    <property type="molecule type" value="Genomic_DNA"/>
</dbReference>
<keyword evidence="5 7" id="KW-1133">Transmembrane helix</keyword>
<feature type="non-terminal residue" evidence="10">
    <location>
        <position position="1"/>
    </location>
</feature>
<dbReference type="InterPro" id="IPR029962">
    <property type="entry name" value="TBL"/>
</dbReference>
<dbReference type="Pfam" id="PF14416">
    <property type="entry name" value="PMR5N"/>
    <property type="match status" value="1"/>
</dbReference>
<comment type="caution">
    <text evidence="10">The sequence shown here is derived from an EMBL/GenBank/DDBJ whole genome shotgun (WGS) entry which is preliminary data.</text>
</comment>
<keyword evidence="4" id="KW-0735">Signal-anchor</keyword>
<name>A0AA38GMP0_TAXCH</name>
<dbReference type="Pfam" id="PF13839">
    <property type="entry name" value="PC-Esterase"/>
    <property type="match status" value="1"/>
</dbReference>